<reference evidence="15" key="1">
    <citation type="submission" date="2022-01" db="EMBL/GenBank/DDBJ databases">
        <authorList>
            <person name="King R."/>
        </authorList>
    </citation>
    <scope>NUCLEOTIDE SEQUENCE</scope>
</reference>
<evidence type="ECO:0000256" key="10">
    <source>
        <dbReference type="ARBA" id="ARBA00023180"/>
    </source>
</evidence>
<evidence type="ECO:0000256" key="9">
    <source>
        <dbReference type="ARBA" id="ARBA00023136"/>
    </source>
</evidence>
<evidence type="ECO:0000256" key="7">
    <source>
        <dbReference type="ARBA" id="ARBA00022840"/>
    </source>
</evidence>
<dbReference type="SUPFAM" id="SSF52540">
    <property type="entry name" value="P-loop containing nucleoside triphosphate hydrolases"/>
    <property type="match status" value="2"/>
</dbReference>
<dbReference type="PROSITE" id="PS00211">
    <property type="entry name" value="ABC_TRANSPORTER_1"/>
    <property type="match status" value="1"/>
</dbReference>
<dbReference type="Gene3D" id="3.40.50.300">
    <property type="entry name" value="P-loop containing nucleotide triphosphate hydrolases"/>
    <property type="match status" value="2"/>
</dbReference>
<comment type="similarity">
    <text evidence="2">Belongs to the ABC transporter superfamily. ABCC family. Conjugate transporter (TC 3.A.1.208) subfamily.</text>
</comment>
<dbReference type="PANTHER" id="PTHR24223">
    <property type="entry name" value="ATP-BINDING CASSETTE SUB-FAMILY C"/>
    <property type="match status" value="1"/>
</dbReference>
<dbReference type="Proteomes" id="UP001152798">
    <property type="component" value="Chromosome 7"/>
</dbReference>
<dbReference type="SMART" id="SM00382">
    <property type="entry name" value="AAA"/>
    <property type="match status" value="2"/>
</dbReference>
<feature type="transmembrane region" description="Helical" evidence="12">
    <location>
        <begin position="375"/>
        <end position="405"/>
    </location>
</feature>
<dbReference type="Pfam" id="PF00005">
    <property type="entry name" value="ABC_tran"/>
    <property type="match status" value="2"/>
</dbReference>
<keyword evidence="5" id="KW-0677">Repeat</keyword>
<dbReference type="GO" id="GO:0005524">
    <property type="term" value="F:ATP binding"/>
    <property type="evidence" value="ECO:0007669"/>
    <property type="project" value="UniProtKB-KW"/>
</dbReference>
<sequence length="1410" mass="160352">MTEDRVLEGLDPDGSKEEDESSYFKSNRYDRSYHYVPGHGFSRYNTALKNLMPVRKKNKNNTHLGVDEAGLWQFITYNWLTKYMRQSYKRGLTVDDIPNPCPQDSCAYNTQRLEALWQDELTRKGPQSASLNCVTWRFMRTRAIVSSILIMLCVILGFISVAFFMRYLLEYTESEENSFWIGFKWAVLFTLTELIRNTLYAIAWTTNYRTAIRLRAGCLGMLFRKIMRVHHFGDKSVGELINMFSNDGVRIYDLVLFGPMIVAGPISMILGIGYVYWLLGPWPVLGLCSMFIFYPTQYFLSRLSGFFKRKVFSLTDKRLTVLSEILNSIKFIKLYSWAKIYIKKISEIRKKELSLLHKVSYCNSFSSSLSTNAPVVAAILTFFIHISVTGTLTASQAFSIMGLYFKTLINALHFIREGFRSIIDFNLSLQRFKAFTVFTLYFKLLRGVLLFTRDGFRSIVDFKISVQRFKSVMLLNEHTTLLSRPVDKSQSVCIADGTFAYYLNRNTNSAANMKKRKSIAIQKATETERGNENELDLLNRAEFEQSLNSNYKEILFDINFFAPKGSLIGVCGPVGSGKSSLLAGILGHLYMTRGKLCREGVCAYVSQQPWLVNATLRENILFGEKFIARKYYDVVQCCDLGVDIDSLPAGDNTEVGERGVNLSGGQKQRISLARALYSDRDIYLLDDPLSAVDSEVANTIFEKAILKALHSKTVIFISHHVKFLNECDELVIMKEGRIVERGTPGDLSNRESEYKLIMESFSRVDLEKQDEDEVDETKATLKYRKPSTDNGKKYLKPSAKQDGVLIKEEMKEKGEIEFNTLFSYINACGGWCLFFSLIIVMLMNIGSSAFSSWWLHEWIKAGSGNITYIDANNKTFVSDRIVDHPDYGIYRNVYGFTILAILLTNLIRGYVFTKVTLKASAKFHNTLLDKLMKTYLSFFESTPAGRIQNLFAKDIDEVETKLPLTLESLMQGLMNTAFSVLFICLAFPFFAIGLVLLFLVYYFRIHRSFRAGLRELKRLDNLTRSPVFSNVLTTVQGLDTIHAFGKEQGFIQRFTSSFDFNSVCFYMSSVANRWIALRVDTVTVLIIFGTSIFSIVMKGSVPASLAGLAIAYATTLSGMLQFTLRLITDNEVKFISVERINTYIGILKEEGGHGPKGVPKETWPELGTIRFRNVELRYKDEAEPVLKGISFHIRSEEKIGIVGRTGAGKSSIVTALFRLVEISSGSIIIDDLDIANLNLNELRRRLSIIPQDPVLFSGTIRSNLDPLDNFNDDELWLALEKTSLKERVMMTEEKLHTKVEFNGNNLSTGEKQLLCLARALLKNSKILVLDEATSGLDFETEKIIQKTLFEKMKHCTVIIIAHRLETIKSCHRILVMNKGEIAEFDEPATLLNDNNSMFYRMMAASNQNEI</sequence>
<evidence type="ECO:0000256" key="2">
    <source>
        <dbReference type="ARBA" id="ARBA00009726"/>
    </source>
</evidence>
<evidence type="ECO:0000256" key="5">
    <source>
        <dbReference type="ARBA" id="ARBA00022737"/>
    </source>
</evidence>
<dbReference type="PANTHER" id="PTHR24223:SF447">
    <property type="entry name" value="MULTIDRUG RESISTANCE-ASSOCIATED PROTEIN 5"/>
    <property type="match status" value="1"/>
</dbReference>
<feature type="transmembrane region" description="Helical" evidence="12">
    <location>
        <begin position="282"/>
        <end position="300"/>
    </location>
</feature>
<dbReference type="InterPro" id="IPR027417">
    <property type="entry name" value="P-loop_NTPase"/>
</dbReference>
<gene>
    <name evidence="15" type="ORF">NEZAVI_LOCUS15920</name>
</gene>
<evidence type="ECO:0000256" key="4">
    <source>
        <dbReference type="ARBA" id="ARBA00022692"/>
    </source>
</evidence>
<dbReference type="CDD" id="cd18592">
    <property type="entry name" value="ABC_6TM_MRP5_8_9_D1"/>
    <property type="match status" value="1"/>
</dbReference>
<dbReference type="InterPro" id="IPR036640">
    <property type="entry name" value="ABC1_TM_sf"/>
</dbReference>
<evidence type="ECO:0000313" key="16">
    <source>
        <dbReference type="Proteomes" id="UP001152798"/>
    </source>
</evidence>
<dbReference type="FunFam" id="1.20.1560.10:FF:000015">
    <property type="entry name" value="multidrug resistance-associated protein 5 isoform X1"/>
    <property type="match status" value="1"/>
</dbReference>
<feature type="transmembrane region" description="Helical" evidence="12">
    <location>
        <begin position="144"/>
        <end position="165"/>
    </location>
</feature>
<feature type="domain" description="ABC transporter" evidence="13">
    <location>
        <begin position="1169"/>
        <end position="1403"/>
    </location>
</feature>
<dbReference type="PROSITE" id="PS50929">
    <property type="entry name" value="ABC_TM1F"/>
    <property type="match status" value="2"/>
</dbReference>
<name>A0A9P0HUE1_NEZVI</name>
<feature type="transmembrane region" description="Helical" evidence="12">
    <location>
        <begin position="977"/>
        <end position="1003"/>
    </location>
</feature>
<dbReference type="EMBL" id="OV725083">
    <property type="protein sequence ID" value="CAH1408379.1"/>
    <property type="molecule type" value="Genomic_DNA"/>
</dbReference>
<dbReference type="InterPro" id="IPR003593">
    <property type="entry name" value="AAA+_ATPase"/>
</dbReference>
<dbReference type="CDD" id="cd03250">
    <property type="entry name" value="ABCC_MRP_domain1"/>
    <property type="match status" value="1"/>
</dbReference>
<dbReference type="PROSITE" id="PS50893">
    <property type="entry name" value="ABC_TRANSPORTER_2"/>
    <property type="match status" value="2"/>
</dbReference>
<evidence type="ECO:0000259" key="13">
    <source>
        <dbReference type="PROSITE" id="PS50893"/>
    </source>
</evidence>
<dbReference type="InterPro" id="IPR011527">
    <property type="entry name" value="ABC1_TM_dom"/>
</dbReference>
<feature type="domain" description="ABC transporter" evidence="13">
    <location>
        <begin position="535"/>
        <end position="760"/>
    </location>
</feature>
<proteinExistence type="inferred from homology"/>
<evidence type="ECO:0000256" key="11">
    <source>
        <dbReference type="SAM" id="MobiDB-lite"/>
    </source>
</evidence>
<feature type="transmembrane region" description="Helical" evidence="12">
    <location>
        <begin position="251"/>
        <end position="276"/>
    </location>
</feature>
<dbReference type="Gene3D" id="1.20.1560.10">
    <property type="entry name" value="ABC transporter type 1, transmembrane domain"/>
    <property type="match status" value="2"/>
</dbReference>
<keyword evidence="7" id="KW-0067">ATP-binding</keyword>
<feature type="transmembrane region" description="Helical" evidence="12">
    <location>
        <begin position="893"/>
        <end position="911"/>
    </location>
</feature>
<keyword evidence="4 12" id="KW-0812">Transmembrane</keyword>
<keyword evidence="9 12" id="KW-0472">Membrane</keyword>
<dbReference type="GO" id="GO:0016020">
    <property type="term" value="C:membrane"/>
    <property type="evidence" value="ECO:0007669"/>
    <property type="project" value="InterPro"/>
</dbReference>
<dbReference type="InterPro" id="IPR003439">
    <property type="entry name" value="ABC_transporter-like_ATP-bd"/>
</dbReference>
<keyword evidence="10" id="KW-0325">Glycoprotein</keyword>
<dbReference type="OrthoDB" id="6500128at2759"/>
<feature type="domain" description="ABC transmembrane type-1" evidence="14">
    <location>
        <begin position="147"/>
        <end position="403"/>
    </location>
</feature>
<evidence type="ECO:0000313" key="15">
    <source>
        <dbReference type="EMBL" id="CAH1408379.1"/>
    </source>
</evidence>
<dbReference type="CDD" id="cd03244">
    <property type="entry name" value="ABCC_MRP_domain2"/>
    <property type="match status" value="1"/>
</dbReference>
<accession>A0A9P0HUE1</accession>
<feature type="transmembrane region" description="Helical" evidence="12">
    <location>
        <begin position="821"/>
        <end position="843"/>
    </location>
</feature>
<keyword evidence="16" id="KW-1185">Reference proteome</keyword>
<evidence type="ECO:0000256" key="1">
    <source>
        <dbReference type="ARBA" id="ARBA00004127"/>
    </source>
</evidence>
<feature type="transmembrane region" description="Helical" evidence="12">
    <location>
        <begin position="1075"/>
        <end position="1097"/>
    </location>
</feature>
<dbReference type="FunFam" id="3.40.50.300:FF:000610">
    <property type="entry name" value="Multidrug resistance-associated ABC transporter"/>
    <property type="match status" value="1"/>
</dbReference>
<dbReference type="SUPFAM" id="SSF90123">
    <property type="entry name" value="ABC transporter transmembrane region"/>
    <property type="match status" value="2"/>
</dbReference>
<comment type="subcellular location">
    <subcellularLocation>
        <location evidence="1">Endomembrane system</location>
        <topology evidence="1">Multi-pass membrane protein</topology>
    </subcellularLocation>
</comment>
<keyword evidence="8 12" id="KW-1133">Transmembrane helix</keyword>
<feature type="transmembrane region" description="Helical" evidence="12">
    <location>
        <begin position="185"/>
        <end position="205"/>
    </location>
</feature>
<evidence type="ECO:0000256" key="12">
    <source>
        <dbReference type="SAM" id="Phobius"/>
    </source>
</evidence>
<dbReference type="Pfam" id="PF00664">
    <property type="entry name" value="ABC_membrane"/>
    <property type="match status" value="2"/>
</dbReference>
<evidence type="ECO:0000259" key="14">
    <source>
        <dbReference type="PROSITE" id="PS50929"/>
    </source>
</evidence>
<evidence type="ECO:0000256" key="6">
    <source>
        <dbReference type="ARBA" id="ARBA00022741"/>
    </source>
</evidence>
<evidence type="ECO:0000256" key="3">
    <source>
        <dbReference type="ARBA" id="ARBA00022448"/>
    </source>
</evidence>
<dbReference type="FunFam" id="3.40.50.300:FF:000997">
    <property type="entry name" value="Multidrug resistance-associated protein 1"/>
    <property type="match status" value="1"/>
</dbReference>
<dbReference type="InterPro" id="IPR050173">
    <property type="entry name" value="ABC_transporter_C-like"/>
</dbReference>
<dbReference type="CDD" id="cd18599">
    <property type="entry name" value="ABC_6TM_MRP5_8_9_D2"/>
    <property type="match status" value="1"/>
</dbReference>
<evidence type="ECO:0000256" key="8">
    <source>
        <dbReference type="ARBA" id="ARBA00022989"/>
    </source>
</evidence>
<protein>
    <submittedName>
        <fullName evidence="15">Uncharacterized protein</fullName>
    </submittedName>
</protein>
<dbReference type="GO" id="GO:0012505">
    <property type="term" value="C:endomembrane system"/>
    <property type="evidence" value="ECO:0007669"/>
    <property type="project" value="UniProtKB-SubCell"/>
</dbReference>
<feature type="domain" description="ABC transmembrane type-1" evidence="14">
    <location>
        <begin position="833"/>
        <end position="1129"/>
    </location>
</feature>
<keyword evidence="3" id="KW-0813">Transport</keyword>
<dbReference type="GO" id="GO:0016887">
    <property type="term" value="F:ATP hydrolysis activity"/>
    <property type="evidence" value="ECO:0007669"/>
    <property type="project" value="InterPro"/>
</dbReference>
<feature type="region of interest" description="Disordered" evidence="11">
    <location>
        <begin position="1"/>
        <end position="23"/>
    </location>
</feature>
<dbReference type="FunFam" id="1.20.1560.10:FF:000012">
    <property type="entry name" value="ATP binding cassette subfamily C member 5"/>
    <property type="match status" value="1"/>
</dbReference>
<organism evidence="15 16">
    <name type="scientific">Nezara viridula</name>
    <name type="common">Southern green stink bug</name>
    <name type="synonym">Cimex viridulus</name>
    <dbReference type="NCBI Taxonomy" id="85310"/>
    <lineage>
        <taxon>Eukaryota</taxon>
        <taxon>Metazoa</taxon>
        <taxon>Ecdysozoa</taxon>
        <taxon>Arthropoda</taxon>
        <taxon>Hexapoda</taxon>
        <taxon>Insecta</taxon>
        <taxon>Pterygota</taxon>
        <taxon>Neoptera</taxon>
        <taxon>Paraneoptera</taxon>
        <taxon>Hemiptera</taxon>
        <taxon>Heteroptera</taxon>
        <taxon>Panheteroptera</taxon>
        <taxon>Pentatomomorpha</taxon>
        <taxon>Pentatomoidea</taxon>
        <taxon>Pentatomidae</taxon>
        <taxon>Pentatominae</taxon>
        <taxon>Nezara</taxon>
    </lineage>
</organism>
<dbReference type="GO" id="GO:0140359">
    <property type="term" value="F:ABC-type transporter activity"/>
    <property type="evidence" value="ECO:0007669"/>
    <property type="project" value="InterPro"/>
</dbReference>
<keyword evidence="6" id="KW-0547">Nucleotide-binding</keyword>
<dbReference type="InterPro" id="IPR017871">
    <property type="entry name" value="ABC_transporter-like_CS"/>
</dbReference>